<dbReference type="Proteomes" id="UP000033163">
    <property type="component" value="Chromosome I"/>
</dbReference>
<gene>
    <name evidence="4" type="ORF">PRIO_3532</name>
</gene>
<dbReference type="PANTHER" id="PTHR22789">
    <property type="entry name" value="FUCULOSE PHOSPHATE ALDOLASE"/>
    <property type="match status" value="1"/>
</dbReference>
<name>A0A0E4HBD4_9BACL</name>
<dbReference type="InterPro" id="IPR001303">
    <property type="entry name" value="Aldolase_II/adducin_N"/>
</dbReference>
<evidence type="ECO:0000259" key="3">
    <source>
        <dbReference type="SMART" id="SM01007"/>
    </source>
</evidence>
<dbReference type="AlphaFoldDB" id="A0A0E4HBD4"/>
<dbReference type="Gene3D" id="3.40.225.10">
    <property type="entry name" value="Class II aldolase/adducin N-terminal domain"/>
    <property type="match status" value="1"/>
</dbReference>
<proteinExistence type="predicted"/>
<keyword evidence="1" id="KW-0479">Metal-binding</keyword>
<dbReference type="GO" id="GO:0046872">
    <property type="term" value="F:metal ion binding"/>
    <property type="evidence" value="ECO:0007669"/>
    <property type="project" value="UniProtKB-KW"/>
</dbReference>
<organism evidence="4 5">
    <name type="scientific">Paenibacillus riograndensis SBR5</name>
    <dbReference type="NCBI Taxonomy" id="1073571"/>
    <lineage>
        <taxon>Bacteria</taxon>
        <taxon>Bacillati</taxon>
        <taxon>Bacillota</taxon>
        <taxon>Bacilli</taxon>
        <taxon>Bacillales</taxon>
        <taxon>Paenibacillaceae</taxon>
        <taxon>Paenibacillus</taxon>
        <taxon>Paenibacillus sonchi group</taxon>
    </lineage>
</organism>
<evidence type="ECO:0000256" key="2">
    <source>
        <dbReference type="ARBA" id="ARBA00023239"/>
    </source>
</evidence>
<dbReference type="PATRIC" id="fig|1073571.4.peg.3782"/>
<keyword evidence="2" id="KW-0456">Lyase</keyword>
<accession>A0A0E4HBD4</accession>
<sequence length="179" mass="20042">MLITGSGTYMGHLEDGDLVRVNISSGEYDAAGKRPSKEIPMHAAIYEARPDAGFIIHASPFWTTLAACSDLQIESKLFVESMYYAERIAYVDYYHPGSRELGEAVREKAKEANVIILKNHGIIVFDSSMKEARMGLETIEMTCRMAATMQMTGLTPTVLKPETQQDFLQHSGYKPSRLW</sequence>
<dbReference type="SMART" id="SM01007">
    <property type="entry name" value="Aldolase_II"/>
    <property type="match status" value="1"/>
</dbReference>
<dbReference type="GO" id="GO:0005829">
    <property type="term" value="C:cytosol"/>
    <property type="evidence" value="ECO:0007669"/>
    <property type="project" value="TreeGrafter"/>
</dbReference>
<evidence type="ECO:0000313" key="5">
    <source>
        <dbReference type="Proteomes" id="UP000033163"/>
    </source>
</evidence>
<dbReference type="KEGG" id="pri:PRIO_3532"/>
<dbReference type="Pfam" id="PF00596">
    <property type="entry name" value="Aldolase_II"/>
    <property type="match status" value="1"/>
</dbReference>
<evidence type="ECO:0000256" key="1">
    <source>
        <dbReference type="ARBA" id="ARBA00022723"/>
    </source>
</evidence>
<dbReference type="InterPro" id="IPR036409">
    <property type="entry name" value="Aldolase_II/adducin_N_sf"/>
</dbReference>
<dbReference type="GO" id="GO:0019323">
    <property type="term" value="P:pentose catabolic process"/>
    <property type="evidence" value="ECO:0007669"/>
    <property type="project" value="TreeGrafter"/>
</dbReference>
<dbReference type="EMBL" id="LN831776">
    <property type="protein sequence ID" value="CQR55935.1"/>
    <property type="molecule type" value="Genomic_DNA"/>
</dbReference>
<dbReference type="InterPro" id="IPR050197">
    <property type="entry name" value="Aldolase_class_II_sugar_metab"/>
</dbReference>
<dbReference type="HOGENOM" id="CLU_006033_3_2_9"/>
<feature type="domain" description="Class II aldolase/adducin N-terminal" evidence="3">
    <location>
        <begin position="1"/>
        <end position="147"/>
    </location>
</feature>
<dbReference type="PANTHER" id="PTHR22789:SF0">
    <property type="entry name" value="3-OXO-TETRONATE 4-PHOSPHATE DECARBOXYLASE-RELATED"/>
    <property type="match status" value="1"/>
</dbReference>
<dbReference type="SUPFAM" id="SSF53639">
    <property type="entry name" value="AraD/HMP-PK domain-like"/>
    <property type="match status" value="1"/>
</dbReference>
<protein>
    <submittedName>
        <fullName evidence="4">L-fuculose-phosphate aldolase</fullName>
    </submittedName>
</protein>
<reference evidence="5" key="1">
    <citation type="submission" date="2015-03" db="EMBL/GenBank/DDBJ databases">
        <authorList>
            <person name="Wibberg D."/>
        </authorList>
    </citation>
    <scope>NUCLEOTIDE SEQUENCE [LARGE SCALE GENOMIC DNA]</scope>
</reference>
<evidence type="ECO:0000313" key="4">
    <source>
        <dbReference type="EMBL" id="CQR55935.1"/>
    </source>
</evidence>
<dbReference type="GO" id="GO:0016832">
    <property type="term" value="F:aldehyde-lyase activity"/>
    <property type="evidence" value="ECO:0007669"/>
    <property type="project" value="TreeGrafter"/>
</dbReference>